<dbReference type="Proteomes" id="UP000014760">
    <property type="component" value="Unassembled WGS sequence"/>
</dbReference>
<dbReference type="EMBL" id="AMQN01025007">
    <property type="status" value="NOT_ANNOTATED_CDS"/>
    <property type="molecule type" value="Genomic_DNA"/>
</dbReference>
<dbReference type="InterPro" id="IPR017942">
    <property type="entry name" value="Lipid-bd_serum_glycop_N"/>
</dbReference>
<dbReference type="HOGENOM" id="CLU_028970_3_1_1"/>
<dbReference type="GO" id="GO:0008289">
    <property type="term" value="F:lipid binding"/>
    <property type="evidence" value="ECO:0007669"/>
    <property type="project" value="InterPro"/>
</dbReference>
<reference evidence="7" key="1">
    <citation type="submission" date="2012-12" db="EMBL/GenBank/DDBJ databases">
        <authorList>
            <person name="Hellsten U."/>
            <person name="Grimwood J."/>
            <person name="Chapman J.A."/>
            <person name="Shapiro H."/>
            <person name="Aerts A."/>
            <person name="Otillar R.P."/>
            <person name="Terry A.Y."/>
            <person name="Boore J.L."/>
            <person name="Simakov O."/>
            <person name="Marletaz F."/>
            <person name="Cho S.-J."/>
            <person name="Edsinger-Gonzales E."/>
            <person name="Havlak P."/>
            <person name="Kuo D.-H."/>
            <person name="Larsson T."/>
            <person name="Lv J."/>
            <person name="Arendt D."/>
            <person name="Savage R."/>
            <person name="Osoegawa K."/>
            <person name="de Jong P."/>
            <person name="Lindberg D.R."/>
            <person name="Seaver E.C."/>
            <person name="Weisblat D.A."/>
            <person name="Putnam N.H."/>
            <person name="Grigoriev I.V."/>
            <person name="Rokhsar D.S."/>
        </authorList>
    </citation>
    <scope>NUCLEOTIDE SEQUENCE</scope>
    <source>
        <strain evidence="7">I ESC-2004</strain>
    </source>
</reference>
<dbReference type="EMBL" id="KB303997">
    <property type="protein sequence ID" value="ELU02492.1"/>
    <property type="molecule type" value="Genomic_DNA"/>
</dbReference>
<evidence type="ECO:0000313" key="7">
    <source>
        <dbReference type="Proteomes" id="UP000014760"/>
    </source>
</evidence>
<evidence type="ECO:0000259" key="4">
    <source>
        <dbReference type="SMART" id="SM00329"/>
    </source>
</evidence>
<dbReference type="Pfam" id="PF02886">
    <property type="entry name" value="LBP_BPI_CETP_C"/>
    <property type="match status" value="1"/>
</dbReference>
<keyword evidence="7" id="KW-1185">Reference proteome</keyword>
<proteinExistence type="inferred from homology"/>
<comment type="similarity">
    <text evidence="1">Belongs to the BPI/LBP/Plunc superfamily. BPI/LBP family.</text>
</comment>
<dbReference type="AlphaFoldDB" id="R7UGV6"/>
<gene>
    <name evidence="5" type="ORF">CAPTEDRAFT_207305</name>
</gene>
<name>R7UGV6_CAPTE</name>
<evidence type="ECO:0000313" key="6">
    <source>
        <dbReference type="EnsemblMetazoa" id="CapteP207305"/>
    </source>
</evidence>
<dbReference type="SMART" id="SM00329">
    <property type="entry name" value="BPI2"/>
    <property type="match status" value="1"/>
</dbReference>
<sequence>MQVTSFSPGAASVVVNPSGLTLQIADVRVNVHGHWHYEYKKIIKIKDSGSFDVSVQGASISVRILLGMDSPMSGRPTILSSSCVDDVQKVKVKFHGGASWLYNLFDHNVAKSLKSNLKDLLCKSALKAINEDAAKKLATLKVTVPIKGIGSLDYRLISAPAFYNGFIEAGFKVQMHLTSLILPHDNLIQGEVFWTGDATEAPFSPPVVSDPPRDMAMRTIWLTDYIINTLTYVVHKHGVLNYDLTPNDLDPKDRGILNTTCSSLICFGSVLSVREKFPNSAIAVAMATSKPPTLAISPAGVHVAFEGRMNFSVFPLDSNERTSRHSPMLSAMLPILFAIDMRKGQHSKVSTSVTQLGLNDMLKEGIALPDIDNVEYVNPSLILMKPCPLHIVASLKL</sequence>
<evidence type="ECO:0000256" key="2">
    <source>
        <dbReference type="ARBA" id="ARBA00023157"/>
    </source>
</evidence>
<dbReference type="SMART" id="SM00328">
    <property type="entry name" value="BPI1"/>
    <property type="match status" value="1"/>
</dbReference>
<dbReference type="SUPFAM" id="SSF55394">
    <property type="entry name" value="Bactericidal permeability-increasing protein, BPI"/>
    <property type="match status" value="2"/>
</dbReference>
<dbReference type="InterPro" id="IPR001124">
    <property type="entry name" value="Lipid-bd_serum_glycop_C"/>
</dbReference>
<organism evidence="5">
    <name type="scientific">Capitella teleta</name>
    <name type="common">Polychaete worm</name>
    <dbReference type="NCBI Taxonomy" id="283909"/>
    <lineage>
        <taxon>Eukaryota</taxon>
        <taxon>Metazoa</taxon>
        <taxon>Spiralia</taxon>
        <taxon>Lophotrochozoa</taxon>
        <taxon>Annelida</taxon>
        <taxon>Polychaeta</taxon>
        <taxon>Sedentaria</taxon>
        <taxon>Scolecida</taxon>
        <taxon>Capitellidae</taxon>
        <taxon>Capitella</taxon>
    </lineage>
</organism>
<reference evidence="5 7" key="2">
    <citation type="journal article" date="2013" name="Nature">
        <title>Insights into bilaterian evolution from three spiralian genomes.</title>
        <authorList>
            <person name="Simakov O."/>
            <person name="Marletaz F."/>
            <person name="Cho S.J."/>
            <person name="Edsinger-Gonzales E."/>
            <person name="Havlak P."/>
            <person name="Hellsten U."/>
            <person name="Kuo D.H."/>
            <person name="Larsson T."/>
            <person name="Lv J."/>
            <person name="Arendt D."/>
            <person name="Savage R."/>
            <person name="Osoegawa K."/>
            <person name="de Jong P."/>
            <person name="Grimwood J."/>
            <person name="Chapman J.A."/>
            <person name="Shapiro H."/>
            <person name="Aerts A."/>
            <person name="Otillar R.P."/>
            <person name="Terry A.Y."/>
            <person name="Boore J.L."/>
            <person name="Grigoriev I.V."/>
            <person name="Lindberg D.R."/>
            <person name="Seaver E.C."/>
            <person name="Weisblat D.A."/>
            <person name="Putnam N.H."/>
            <person name="Rokhsar D.S."/>
        </authorList>
    </citation>
    <scope>NUCLEOTIDE SEQUENCE</scope>
    <source>
        <strain evidence="5 7">I ESC-2004</strain>
    </source>
</reference>
<feature type="domain" description="Lipid-binding serum glycoprotein C-terminal" evidence="4">
    <location>
        <begin position="212"/>
        <end position="393"/>
    </location>
</feature>
<feature type="domain" description="Lipid-binding serum glycoprotein N-terminal" evidence="3">
    <location>
        <begin position="1"/>
        <end position="180"/>
    </location>
</feature>
<dbReference type="InterPro" id="IPR032942">
    <property type="entry name" value="BPI/LBP/Plunc"/>
</dbReference>
<dbReference type="OMA" id="DPYMEID"/>
<accession>R7UGV6</accession>
<dbReference type="Pfam" id="PF01273">
    <property type="entry name" value="LBP_BPI_CETP"/>
    <property type="match status" value="1"/>
</dbReference>
<dbReference type="Gene3D" id="3.15.10.10">
    <property type="entry name" value="Bactericidal permeability-increasing protein, domain 1"/>
    <property type="match status" value="1"/>
</dbReference>
<evidence type="ECO:0008006" key="8">
    <source>
        <dbReference type="Google" id="ProtNLM"/>
    </source>
</evidence>
<dbReference type="GO" id="GO:0005615">
    <property type="term" value="C:extracellular space"/>
    <property type="evidence" value="ECO:0007669"/>
    <property type="project" value="TreeGrafter"/>
</dbReference>
<dbReference type="InterPro" id="IPR017943">
    <property type="entry name" value="Bactericidal_perm-incr_a/b_dom"/>
</dbReference>
<evidence type="ECO:0000256" key="1">
    <source>
        <dbReference type="ARBA" id="ARBA00007292"/>
    </source>
</evidence>
<evidence type="ECO:0000259" key="3">
    <source>
        <dbReference type="SMART" id="SM00328"/>
    </source>
</evidence>
<dbReference type="EMBL" id="AMQN01025006">
    <property type="status" value="NOT_ANNOTATED_CDS"/>
    <property type="molecule type" value="Genomic_DNA"/>
</dbReference>
<dbReference type="PANTHER" id="PTHR10504">
    <property type="entry name" value="BACTERICIDAL PERMEABILITY-INCREASING BPI PROTEIN-RELATED"/>
    <property type="match status" value="1"/>
</dbReference>
<dbReference type="STRING" id="283909.R7UGV6"/>
<protein>
    <recommendedName>
        <fullName evidence="8">Lipid-binding serum glycoprotein C-terminal domain-containing protein</fullName>
    </recommendedName>
</protein>
<keyword evidence="2" id="KW-1015">Disulfide bond</keyword>
<dbReference type="OrthoDB" id="10255543at2759"/>
<reference evidence="6" key="3">
    <citation type="submission" date="2015-06" db="UniProtKB">
        <authorList>
            <consortium name="EnsemblMetazoa"/>
        </authorList>
    </citation>
    <scope>IDENTIFICATION</scope>
</reference>
<dbReference type="EnsemblMetazoa" id="CapteT207305">
    <property type="protein sequence ID" value="CapteP207305"/>
    <property type="gene ID" value="CapteG207305"/>
</dbReference>
<dbReference type="PANTHER" id="PTHR10504:SF131">
    <property type="entry name" value="BPI2 DOMAIN-CONTAINING PROTEIN"/>
    <property type="match status" value="1"/>
</dbReference>
<evidence type="ECO:0000313" key="5">
    <source>
        <dbReference type="EMBL" id="ELU02492.1"/>
    </source>
</evidence>
<dbReference type="Gene3D" id="3.15.20.10">
    <property type="entry name" value="Bactericidal permeability-increasing protein, domain 2"/>
    <property type="match status" value="1"/>
</dbReference>